<dbReference type="GO" id="GO:0000175">
    <property type="term" value="F:3'-5'-RNA exonuclease activity"/>
    <property type="evidence" value="ECO:0007669"/>
    <property type="project" value="InterPro"/>
</dbReference>
<dbReference type="CDD" id="cd06133">
    <property type="entry name" value="ERI-1_3'hExo_like"/>
    <property type="match status" value="1"/>
</dbReference>
<keyword evidence="1" id="KW-0479">Metal-binding</keyword>
<dbReference type="InterPro" id="IPR036397">
    <property type="entry name" value="RNaseH_sf"/>
</dbReference>
<dbReference type="PANTHER" id="PTHR23111:SF40">
    <property type="entry name" value="RNA-BINDING PROTEIN INVOLVED IN HETEROCHROMATIN ASSEMBLY-RELATED"/>
    <property type="match status" value="1"/>
</dbReference>
<dbReference type="OrthoDB" id="448399at2759"/>
<dbReference type="InterPro" id="IPR047201">
    <property type="entry name" value="ERI-1_3'hExo-like"/>
</dbReference>
<gene>
    <name evidence="9" type="ORF">DFQ27_006213</name>
</gene>
<dbReference type="InterPro" id="IPR036443">
    <property type="entry name" value="Znf_RanBP2_sf"/>
</dbReference>
<feature type="region of interest" description="Disordered" evidence="6">
    <location>
        <begin position="1"/>
        <end position="22"/>
    </location>
</feature>
<dbReference type="Proteomes" id="UP000807716">
    <property type="component" value="Unassembled WGS sequence"/>
</dbReference>
<dbReference type="InterPro" id="IPR001876">
    <property type="entry name" value="Znf_RanBP2"/>
</dbReference>
<dbReference type="Gene3D" id="4.10.1060.10">
    <property type="entry name" value="Zinc finger, RanBP2-type"/>
    <property type="match status" value="5"/>
</dbReference>
<feature type="region of interest" description="Disordered" evidence="6">
    <location>
        <begin position="427"/>
        <end position="456"/>
    </location>
</feature>
<dbReference type="InterPro" id="IPR013520">
    <property type="entry name" value="Ribonucl_H"/>
</dbReference>
<dbReference type="EMBL" id="JAAAJB010000456">
    <property type="protein sequence ID" value="KAG0255527.1"/>
    <property type="molecule type" value="Genomic_DNA"/>
</dbReference>
<keyword evidence="3" id="KW-0862">Zinc</keyword>
<keyword evidence="2 5" id="KW-0863">Zinc-finger</keyword>
<feature type="domain" description="RanBP2-type" evidence="8">
    <location>
        <begin position="394"/>
        <end position="425"/>
    </location>
</feature>
<evidence type="ECO:0000256" key="6">
    <source>
        <dbReference type="SAM" id="MobiDB-lite"/>
    </source>
</evidence>
<dbReference type="GO" id="GO:0003729">
    <property type="term" value="F:mRNA binding"/>
    <property type="evidence" value="ECO:0007669"/>
    <property type="project" value="TreeGrafter"/>
</dbReference>
<dbReference type="Pfam" id="PF00641">
    <property type="entry name" value="Zn_ribbon_RanBP"/>
    <property type="match status" value="5"/>
</dbReference>
<proteinExistence type="predicted"/>
<feature type="domain" description="RanBP2-type" evidence="8">
    <location>
        <begin position="614"/>
        <end position="645"/>
    </location>
</feature>
<feature type="compositionally biased region" description="Gly residues" evidence="6">
    <location>
        <begin position="574"/>
        <end position="595"/>
    </location>
</feature>
<sequence>MATDTQENPPKSPSPAPVSKAPKVPTNEYDCYIVLDFEATCDDNKAKEELLVTPTTQEIIEFSWVCVTKSNLAILHEEQRYIKPLNTPLTPFCKTLTKITEEQLENGGTLQEAIESLDKYITTEILDKGKSFCFVTHGTWDLCIQLPREAKDKSITLPVYLQELVLFDLKDEASKWVAHHSEVVLKSYSLEKMCEAFAVTPAGDAHSGLMDSKTIVNIMKYLVAFAHPDVFTLAIDTAQNLKDFKAQESNVIRLASLSYDATQVEVEAFFAARKIKPKEIVMVSSSANRPSGTALAAFETHTEALAALELHGKALGQRSIEVLPSTPEALASEKSKANPATQSTSKAHAHPASRPGDWACNMCQFVNFASRRACLKCNSAAPDGAVPSQQSNIPSGDWVCPNGRCSFRNYSSRTQCLRCGTTRPGVSGSGGPVASPLHHSNHSSHHHPYGGGGGGGGHHGYRPGDWNCPTCNFQNFASRTVCMKCNTQSPLQNSGGNSGYRGGSGGYGSGGSGGYNDRGGYGSGGGYGGGSGGGMNSSFRPGDWSCPSCNSHNFASRYQCMRCGLAKPAHLSSGGPGGPQGGSGGGSGGYGSGMGGSGGGGSGGVGGGANAPMKPGDWICPNSQCGYHNFAKRITCARCNTLAPASQTSSVGSGGGAGGSMGGGGGSGGGGGGGGSYYGTGATSQPSYGQQQPPQQPQQSAPQYGQVSQQGYTPYNTGYGGYGGPNYGTQQPQQGYGSYGTQGYGHNANDRY</sequence>
<dbReference type="SUPFAM" id="SSF90209">
    <property type="entry name" value="Ran binding protein zinc finger-like"/>
    <property type="match status" value="5"/>
</dbReference>
<feature type="compositionally biased region" description="Low complexity" evidence="6">
    <location>
        <begin position="727"/>
        <end position="736"/>
    </location>
</feature>
<evidence type="ECO:0000256" key="3">
    <source>
        <dbReference type="ARBA" id="ARBA00022833"/>
    </source>
</evidence>
<feature type="compositionally biased region" description="Basic residues" evidence="6">
    <location>
        <begin position="439"/>
        <end position="448"/>
    </location>
</feature>
<dbReference type="Gene3D" id="3.30.70.330">
    <property type="match status" value="1"/>
</dbReference>
<dbReference type="SMART" id="SM00479">
    <property type="entry name" value="EXOIII"/>
    <property type="match status" value="1"/>
</dbReference>
<dbReference type="GO" id="GO:0008270">
    <property type="term" value="F:zinc ion binding"/>
    <property type="evidence" value="ECO:0007669"/>
    <property type="project" value="UniProtKB-KW"/>
</dbReference>
<evidence type="ECO:0000256" key="4">
    <source>
        <dbReference type="PROSITE-ProRule" id="PRU00176"/>
    </source>
</evidence>
<feature type="domain" description="RanBP2-type" evidence="8">
    <location>
        <begin position="540"/>
        <end position="569"/>
    </location>
</feature>
<comment type="caution">
    <text evidence="9">The sequence shown here is derived from an EMBL/GenBank/DDBJ whole genome shotgun (WGS) entry which is preliminary data.</text>
</comment>
<dbReference type="SUPFAM" id="SSF53098">
    <property type="entry name" value="Ribonuclease H-like"/>
    <property type="match status" value="1"/>
</dbReference>
<dbReference type="Pfam" id="PF00929">
    <property type="entry name" value="RNase_T"/>
    <property type="match status" value="1"/>
</dbReference>
<feature type="region of interest" description="Disordered" evidence="6">
    <location>
        <begin position="571"/>
        <end position="595"/>
    </location>
</feature>
<organism evidence="9 10">
    <name type="scientific">Actinomortierella ambigua</name>
    <dbReference type="NCBI Taxonomy" id="1343610"/>
    <lineage>
        <taxon>Eukaryota</taxon>
        <taxon>Fungi</taxon>
        <taxon>Fungi incertae sedis</taxon>
        <taxon>Mucoromycota</taxon>
        <taxon>Mortierellomycotina</taxon>
        <taxon>Mortierellomycetes</taxon>
        <taxon>Mortierellales</taxon>
        <taxon>Mortierellaceae</taxon>
        <taxon>Actinomortierella</taxon>
    </lineage>
</organism>
<feature type="region of interest" description="Disordered" evidence="6">
    <location>
        <begin position="330"/>
        <end position="353"/>
    </location>
</feature>
<protein>
    <submittedName>
        <fullName evidence="9">Uncharacterized protein</fullName>
    </submittedName>
</protein>
<dbReference type="InterPro" id="IPR012337">
    <property type="entry name" value="RNaseH-like_sf"/>
</dbReference>
<evidence type="ECO:0000256" key="1">
    <source>
        <dbReference type="ARBA" id="ARBA00022723"/>
    </source>
</evidence>
<dbReference type="InterPro" id="IPR012677">
    <property type="entry name" value="Nucleotide-bd_a/b_plait_sf"/>
</dbReference>
<accession>A0A9P6U1G2</accession>
<evidence type="ECO:0000256" key="2">
    <source>
        <dbReference type="ARBA" id="ARBA00022771"/>
    </source>
</evidence>
<feature type="domain" description="RanBP2-type" evidence="8">
    <location>
        <begin position="354"/>
        <end position="383"/>
    </location>
</feature>
<dbReference type="PROSITE" id="PS01358">
    <property type="entry name" value="ZF_RANBP2_1"/>
    <property type="match status" value="5"/>
</dbReference>
<feature type="compositionally biased region" description="Low complexity" evidence="6">
    <location>
        <begin position="679"/>
        <end position="717"/>
    </location>
</feature>
<evidence type="ECO:0000256" key="5">
    <source>
        <dbReference type="PROSITE-ProRule" id="PRU00322"/>
    </source>
</evidence>
<dbReference type="SMART" id="SM00547">
    <property type="entry name" value="ZnF_RBZ"/>
    <property type="match status" value="5"/>
</dbReference>
<dbReference type="Pfam" id="PF00076">
    <property type="entry name" value="RRM_1"/>
    <property type="match status" value="1"/>
</dbReference>
<dbReference type="PROSITE" id="PS50199">
    <property type="entry name" value="ZF_RANBP2_2"/>
    <property type="match status" value="5"/>
</dbReference>
<dbReference type="CDD" id="cd12254">
    <property type="entry name" value="RRM_hnRNPH_ESRPs_RBM12_like"/>
    <property type="match status" value="1"/>
</dbReference>
<dbReference type="SUPFAM" id="SSF54928">
    <property type="entry name" value="RNA-binding domain, RBD"/>
    <property type="match status" value="1"/>
</dbReference>
<evidence type="ECO:0000313" key="10">
    <source>
        <dbReference type="Proteomes" id="UP000807716"/>
    </source>
</evidence>
<dbReference type="SMART" id="SM00360">
    <property type="entry name" value="RRM"/>
    <property type="match status" value="1"/>
</dbReference>
<keyword evidence="4" id="KW-0694">RNA-binding</keyword>
<evidence type="ECO:0000259" key="7">
    <source>
        <dbReference type="PROSITE" id="PS50102"/>
    </source>
</evidence>
<feature type="domain" description="RanBP2-type" evidence="8">
    <location>
        <begin position="462"/>
        <end position="491"/>
    </location>
</feature>
<keyword evidence="10" id="KW-1185">Reference proteome</keyword>
<feature type="region of interest" description="Disordered" evidence="6">
    <location>
        <begin position="647"/>
        <end position="752"/>
    </location>
</feature>
<dbReference type="PANTHER" id="PTHR23111">
    <property type="entry name" value="ZINC FINGER PROTEIN"/>
    <property type="match status" value="1"/>
</dbReference>
<evidence type="ECO:0000313" key="9">
    <source>
        <dbReference type="EMBL" id="KAG0255527.1"/>
    </source>
</evidence>
<dbReference type="InterPro" id="IPR035979">
    <property type="entry name" value="RBD_domain_sf"/>
</dbReference>
<feature type="compositionally biased region" description="Gly residues" evidence="6">
    <location>
        <begin position="652"/>
        <end position="678"/>
    </location>
</feature>
<evidence type="ECO:0000259" key="8">
    <source>
        <dbReference type="PROSITE" id="PS50199"/>
    </source>
</evidence>
<dbReference type="InterPro" id="IPR000504">
    <property type="entry name" value="RRM_dom"/>
</dbReference>
<reference evidence="9" key="1">
    <citation type="journal article" date="2020" name="Fungal Divers.">
        <title>Resolving the Mortierellaceae phylogeny through synthesis of multi-gene phylogenetics and phylogenomics.</title>
        <authorList>
            <person name="Vandepol N."/>
            <person name="Liber J."/>
            <person name="Desiro A."/>
            <person name="Na H."/>
            <person name="Kennedy M."/>
            <person name="Barry K."/>
            <person name="Grigoriev I.V."/>
            <person name="Miller A.N."/>
            <person name="O'Donnell K."/>
            <person name="Stajich J.E."/>
            <person name="Bonito G."/>
        </authorList>
    </citation>
    <scope>NUCLEOTIDE SEQUENCE</scope>
    <source>
        <strain evidence="9">BC1065</strain>
    </source>
</reference>
<dbReference type="AlphaFoldDB" id="A0A9P6U1G2"/>
<dbReference type="Gene3D" id="3.30.420.10">
    <property type="entry name" value="Ribonuclease H-like superfamily/Ribonuclease H"/>
    <property type="match status" value="1"/>
</dbReference>
<dbReference type="PROSITE" id="PS50102">
    <property type="entry name" value="RRM"/>
    <property type="match status" value="1"/>
</dbReference>
<feature type="domain" description="RRM" evidence="7">
    <location>
        <begin position="250"/>
        <end position="327"/>
    </location>
</feature>
<name>A0A9P6U1G2_9FUNG</name>